<protein>
    <submittedName>
        <fullName evidence="10">Probably inactive leucine-rich repeat receptor-like protein kinase At2g25790</fullName>
    </submittedName>
</protein>
<dbReference type="GeneID" id="104594922"/>
<evidence type="ECO:0000256" key="8">
    <source>
        <dbReference type="ARBA" id="ARBA00023180"/>
    </source>
</evidence>
<organism evidence="9 10">
    <name type="scientific">Nelumbo nucifera</name>
    <name type="common">Sacred lotus</name>
    <dbReference type="NCBI Taxonomy" id="4432"/>
    <lineage>
        <taxon>Eukaryota</taxon>
        <taxon>Viridiplantae</taxon>
        <taxon>Streptophyta</taxon>
        <taxon>Embryophyta</taxon>
        <taxon>Tracheophyta</taxon>
        <taxon>Spermatophyta</taxon>
        <taxon>Magnoliopsida</taxon>
        <taxon>Proteales</taxon>
        <taxon>Nelumbonaceae</taxon>
        <taxon>Nelumbo</taxon>
    </lineage>
</organism>
<evidence type="ECO:0000256" key="4">
    <source>
        <dbReference type="ARBA" id="ARBA00022729"/>
    </source>
</evidence>
<dbReference type="InterPro" id="IPR032675">
    <property type="entry name" value="LRR_dom_sf"/>
</dbReference>
<keyword evidence="8" id="KW-0325">Glycoprotein</keyword>
<dbReference type="InParanoid" id="A0A1U7ZKS4"/>
<dbReference type="STRING" id="4432.A0A1U7ZKS4"/>
<comment type="subcellular location">
    <subcellularLocation>
        <location evidence="1">Membrane</location>
        <topology evidence="1">Single-pass type I membrane protein</topology>
    </subcellularLocation>
</comment>
<keyword evidence="4" id="KW-0732">Signal</keyword>
<dbReference type="InterPro" id="IPR046956">
    <property type="entry name" value="RLP23-like"/>
</dbReference>
<evidence type="ECO:0000256" key="6">
    <source>
        <dbReference type="ARBA" id="ARBA00022989"/>
    </source>
</evidence>
<name>A0A1U7ZKS4_NELNU</name>
<evidence type="ECO:0000256" key="1">
    <source>
        <dbReference type="ARBA" id="ARBA00004479"/>
    </source>
</evidence>
<keyword evidence="2" id="KW-0433">Leucine-rich repeat</keyword>
<evidence type="ECO:0000256" key="7">
    <source>
        <dbReference type="ARBA" id="ARBA00023136"/>
    </source>
</evidence>
<sequence length="360" mass="40691">MLHHLSDIHLSSCELAELPPLDGLPSANFTSLSVLDLSWNDYFNSTLPDWLYSLHSLTYLDLSFNSFRGTVSYSIANLTSLHELYLHYNGLEKEIPKSVGVGHLCNLEILFLPNNRYSVAKYPDFWELISMHQGQSGVTTSGMESIEWHDSRKHWTCLWKLELLGISDNSFHGVLSELHYANLTRLKVLKAPSNSLVLNFLDLSNNLLSGNIPDCWMNWPSPRVIKLVSNKLTGNLPISLGSLIGLQPLHLRNNSLTGELPSSLRIYTELTTIDISGNELSGRIPIWVGLNLERLIVLGLRSNKFSGSILQNFVISLIFKYWTLQITIDQEPYQGVSATLVLWHQIRSQFTILVMSLVKM</sequence>
<reference evidence="10" key="1">
    <citation type="submission" date="2025-08" db="UniProtKB">
        <authorList>
            <consortium name="RefSeq"/>
        </authorList>
    </citation>
    <scope>IDENTIFICATION</scope>
</reference>
<evidence type="ECO:0000313" key="10">
    <source>
        <dbReference type="RefSeq" id="XP_010253778.1"/>
    </source>
</evidence>
<dbReference type="GO" id="GO:0016020">
    <property type="term" value="C:membrane"/>
    <property type="evidence" value="ECO:0007669"/>
    <property type="project" value="UniProtKB-SubCell"/>
</dbReference>
<gene>
    <name evidence="10" type="primary">LOC104594922</name>
</gene>
<dbReference type="AlphaFoldDB" id="A0A1U7ZKS4"/>
<dbReference type="KEGG" id="nnu:104594922"/>
<dbReference type="Gene3D" id="3.80.10.10">
    <property type="entry name" value="Ribonuclease Inhibitor"/>
    <property type="match status" value="2"/>
</dbReference>
<dbReference type="PANTHER" id="PTHR48063">
    <property type="entry name" value="LRR RECEPTOR-LIKE KINASE"/>
    <property type="match status" value="1"/>
</dbReference>
<dbReference type="eggNOG" id="KOG0619">
    <property type="taxonomic scope" value="Eukaryota"/>
</dbReference>
<evidence type="ECO:0000256" key="3">
    <source>
        <dbReference type="ARBA" id="ARBA00022692"/>
    </source>
</evidence>
<dbReference type="SUPFAM" id="SSF52058">
    <property type="entry name" value="L domain-like"/>
    <property type="match status" value="1"/>
</dbReference>
<proteinExistence type="predicted"/>
<dbReference type="FunFam" id="3.80.10.10:FF:000041">
    <property type="entry name" value="LRR receptor-like serine/threonine-protein kinase ERECTA"/>
    <property type="match status" value="1"/>
</dbReference>
<keyword evidence="9" id="KW-1185">Reference proteome</keyword>
<accession>A0A1U7ZKS4</accession>
<evidence type="ECO:0000256" key="2">
    <source>
        <dbReference type="ARBA" id="ARBA00022614"/>
    </source>
</evidence>
<evidence type="ECO:0000313" key="9">
    <source>
        <dbReference type="Proteomes" id="UP000189703"/>
    </source>
</evidence>
<dbReference type="InterPro" id="IPR001611">
    <property type="entry name" value="Leu-rich_rpt"/>
</dbReference>
<keyword evidence="3" id="KW-0812">Transmembrane</keyword>
<dbReference type="Pfam" id="PF00560">
    <property type="entry name" value="LRR_1"/>
    <property type="match status" value="2"/>
</dbReference>
<dbReference type="RefSeq" id="XP_010253778.1">
    <property type="nucleotide sequence ID" value="XM_010255476.1"/>
</dbReference>
<dbReference type="Pfam" id="PF13855">
    <property type="entry name" value="LRR_8"/>
    <property type="match status" value="1"/>
</dbReference>
<evidence type="ECO:0000256" key="5">
    <source>
        <dbReference type="ARBA" id="ARBA00022737"/>
    </source>
</evidence>
<dbReference type="OrthoDB" id="1600340at2759"/>
<dbReference type="PANTHER" id="PTHR48063:SF112">
    <property type="entry name" value="RECEPTOR LIKE PROTEIN 30-LIKE"/>
    <property type="match status" value="1"/>
</dbReference>
<keyword evidence="6" id="KW-1133">Transmembrane helix</keyword>
<keyword evidence="7" id="KW-0472">Membrane</keyword>
<dbReference type="Proteomes" id="UP000189703">
    <property type="component" value="Unplaced"/>
</dbReference>
<keyword evidence="5" id="KW-0677">Repeat</keyword>